<dbReference type="AlphaFoldDB" id="A0A8E2VGY6"/>
<sequence length="38" mass="4412">MRQFLPYLLTNCRLMAAAENHGDMAPIHNTLMQALRLR</sequence>
<evidence type="ECO:0000313" key="2">
    <source>
        <dbReference type="Proteomes" id="UP000244037"/>
    </source>
</evidence>
<gene>
    <name evidence="1" type="ORF">C8N38_11681</name>
</gene>
<evidence type="ECO:0000313" key="1">
    <source>
        <dbReference type="EMBL" id="PTW44542.1"/>
    </source>
</evidence>
<dbReference type="EMBL" id="QAYC01000016">
    <property type="protein sequence ID" value="PTW44542.1"/>
    <property type="molecule type" value="Genomic_DNA"/>
</dbReference>
<organism evidence="1 2">
    <name type="scientific">Rhodovulum kholense</name>
    <dbReference type="NCBI Taxonomy" id="453584"/>
    <lineage>
        <taxon>Bacteria</taxon>
        <taxon>Pseudomonadati</taxon>
        <taxon>Pseudomonadota</taxon>
        <taxon>Alphaproteobacteria</taxon>
        <taxon>Rhodobacterales</taxon>
        <taxon>Paracoccaceae</taxon>
        <taxon>Rhodovulum</taxon>
    </lineage>
</organism>
<name>A0A8E2VGY6_9RHOB</name>
<keyword evidence="2" id="KW-1185">Reference proteome</keyword>
<comment type="caution">
    <text evidence="1">The sequence shown here is derived from an EMBL/GenBank/DDBJ whole genome shotgun (WGS) entry which is preliminary data.</text>
</comment>
<reference evidence="1 2" key="1">
    <citation type="submission" date="2018-04" db="EMBL/GenBank/DDBJ databases">
        <title>Genomic Encyclopedia of Archaeal and Bacterial Type Strains, Phase II (KMG-II): from individual species to whole genera.</title>
        <authorList>
            <person name="Goeker M."/>
        </authorList>
    </citation>
    <scope>NUCLEOTIDE SEQUENCE [LARGE SCALE GENOMIC DNA]</scope>
    <source>
        <strain evidence="1 2">DSM 19783</strain>
    </source>
</reference>
<proteinExistence type="predicted"/>
<accession>A0A8E2VGY6</accession>
<dbReference type="Proteomes" id="UP000244037">
    <property type="component" value="Unassembled WGS sequence"/>
</dbReference>
<protein>
    <submittedName>
        <fullName evidence="1">Uncharacterized protein</fullName>
    </submittedName>
</protein>